<dbReference type="Pfam" id="PF05726">
    <property type="entry name" value="Pirin_C"/>
    <property type="match status" value="1"/>
</dbReference>
<protein>
    <submittedName>
        <fullName evidence="6">RmlC-like cupin</fullName>
    </submittedName>
</protein>
<keyword evidence="7" id="KW-1185">Reference proteome</keyword>
<proteinExistence type="inferred from homology"/>
<dbReference type="InterPro" id="IPR008778">
    <property type="entry name" value="Pirin_C_dom"/>
</dbReference>
<dbReference type="PIRSF" id="PIRSF006232">
    <property type="entry name" value="Pirin"/>
    <property type="match status" value="1"/>
</dbReference>
<comment type="similarity">
    <text evidence="1 2">Belongs to the pirin family.</text>
</comment>
<accession>A0A1Y2B8Y1</accession>
<dbReference type="Gene3D" id="2.60.120.10">
    <property type="entry name" value="Jelly Rolls"/>
    <property type="match status" value="2"/>
</dbReference>
<dbReference type="PANTHER" id="PTHR13903">
    <property type="entry name" value="PIRIN-RELATED"/>
    <property type="match status" value="1"/>
</dbReference>
<dbReference type="InterPro" id="IPR014710">
    <property type="entry name" value="RmlC-like_jellyroll"/>
</dbReference>
<evidence type="ECO:0000259" key="4">
    <source>
        <dbReference type="Pfam" id="PF02678"/>
    </source>
</evidence>
<dbReference type="STRING" id="329046.A0A1Y2B8Y1"/>
<dbReference type="EMBL" id="MCGO01000079">
    <property type="protein sequence ID" value="ORY31156.1"/>
    <property type="molecule type" value="Genomic_DNA"/>
</dbReference>
<dbReference type="OrthoDB" id="198735at2759"/>
<evidence type="ECO:0000256" key="1">
    <source>
        <dbReference type="ARBA" id="ARBA00008416"/>
    </source>
</evidence>
<dbReference type="InterPro" id="IPR011051">
    <property type="entry name" value="RmlC_Cupin_sf"/>
</dbReference>
<feature type="compositionally biased region" description="Polar residues" evidence="3">
    <location>
        <begin position="247"/>
        <end position="256"/>
    </location>
</feature>
<feature type="domain" description="Pirin C-terminal" evidence="5">
    <location>
        <begin position="109"/>
        <end position="216"/>
    </location>
</feature>
<gene>
    <name evidence="6" type="ORF">BCR33DRAFT_724090</name>
</gene>
<dbReference type="AlphaFoldDB" id="A0A1Y2B8Y1"/>
<comment type="caution">
    <text evidence="6">The sequence shown here is derived from an EMBL/GenBank/DDBJ whole genome shotgun (WGS) entry which is preliminary data.</text>
</comment>
<evidence type="ECO:0000256" key="2">
    <source>
        <dbReference type="RuleBase" id="RU003457"/>
    </source>
</evidence>
<dbReference type="Pfam" id="PF02678">
    <property type="entry name" value="Pirin"/>
    <property type="match status" value="1"/>
</dbReference>
<feature type="region of interest" description="Disordered" evidence="3">
    <location>
        <begin position="237"/>
        <end position="256"/>
    </location>
</feature>
<evidence type="ECO:0000259" key="5">
    <source>
        <dbReference type="Pfam" id="PF05726"/>
    </source>
</evidence>
<name>A0A1Y2B8Y1_9FUNG</name>
<reference evidence="6 7" key="1">
    <citation type="submission" date="2016-07" db="EMBL/GenBank/DDBJ databases">
        <title>Pervasive Adenine N6-methylation of Active Genes in Fungi.</title>
        <authorList>
            <consortium name="DOE Joint Genome Institute"/>
            <person name="Mondo S.J."/>
            <person name="Dannebaum R.O."/>
            <person name="Kuo R.C."/>
            <person name="Labutti K."/>
            <person name="Haridas S."/>
            <person name="Kuo A."/>
            <person name="Salamov A."/>
            <person name="Ahrendt S.R."/>
            <person name="Lipzen A."/>
            <person name="Sullivan W."/>
            <person name="Andreopoulos W.B."/>
            <person name="Clum A."/>
            <person name="Lindquist E."/>
            <person name="Daum C."/>
            <person name="Ramamoorthy G.K."/>
            <person name="Gryganskyi A."/>
            <person name="Culley D."/>
            <person name="Magnuson J.K."/>
            <person name="James T.Y."/>
            <person name="O'Malley M.A."/>
            <person name="Stajich J.E."/>
            <person name="Spatafora J.W."/>
            <person name="Visel A."/>
            <person name="Grigoriev I.V."/>
        </authorList>
    </citation>
    <scope>NUCLEOTIDE SEQUENCE [LARGE SCALE GENOMIC DNA]</scope>
    <source>
        <strain evidence="6 7">JEL800</strain>
    </source>
</reference>
<dbReference type="PANTHER" id="PTHR13903:SF8">
    <property type="entry name" value="PIRIN"/>
    <property type="match status" value="1"/>
</dbReference>
<sequence length="256" mass="28404">MGCAGRYGDGDLQWMTAGSGIVHGEMFPLVNQNKGNTMRMFQLWLNLPAKSKMVPANQLMHWSENITRFSSSDSKTRATVLAGSLHGHTALPPIRDSWANDPANDVNIWHLIMKPGAKFTLPKSAKGSNRSLYCVEGSGLTLDKTTKVPESAMVEFKDHSSNDIVLENTGSEKDLEILILQGKPINEPVAQHGPFVMNTRQEIIQAFNDYSRTRFGGWPWPEDAMAFPREKGRFLSVKGKPEEYPPSVSNASSQKE</sequence>
<dbReference type="InterPro" id="IPR003829">
    <property type="entry name" value="Pirin_N_dom"/>
</dbReference>
<dbReference type="Proteomes" id="UP000193642">
    <property type="component" value="Unassembled WGS sequence"/>
</dbReference>
<feature type="domain" description="Pirin N-terminal" evidence="4">
    <location>
        <begin position="2"/>
        <end position="45"/>
    </location>
</feature>
<evidence type="ECO:0000256" key="3">
    <source>
        <dbReference type="SAM" id="MobiDB-lite"/>
    </source>
</evidence>
<dbReference type="InterPro" id="IPR012093">
    <property type="entry name" value="Pirin"/>
</dbReference>
<dbReference type="CDD" id="cd02247">
    <property type="entry name" value="cupin_pirin_C"/>
    <property type="match status" value="1"/>
</dbReference>
<evidence type="ECO:0000313" key="6">
    <source>
        <dbReference type="EMBL" id="ORY31156.1"/>
    </source>
</evidence>
<dbReference type="SUPFAM" id="SSF51182">
    <property type="entry name" value="RmlC-like cupins"/>
    <property type="match status" value="1"/>
</dbReference>
<organism evidence="6 7">
    <name type="scientific">Rhizoclosmatium globosum</name>
    <dbReference type="NCBI Taxonomy" id="329046"/>
    <lineage>
        <taxon>Eukaryota</taxon>
        <taxon>Fungi</taxon>
        <taxon>Fungi incertae sedis</taxon>
        <taxon>Chytridiomycota</taxon>
        <taxon>Chytridiomycota incertae sedis</taxon>
        <taxon>Chytridiomycetes</taxon>
        <taxon>Chytridiales</taxon>
        <taxon>Chytriomycetaceae</taxon>
        <taxon>Rhizoclosmatium</taxon>
    </lineage>
</organism>
<evidence type="ECO:0000313" key="7">
    <source>
        <dbReference type="Proteomes" id="UP000193642"/>
    </source>
</evidence>